<evidence type="ECO:0000256" key="1">
    <source>
        <dbReference type="SAM" id="MobiDB-lite"/>
    </source>
</evidence>
<keyword evidence="2" id="KW-1133">Transmembrane helix</keyword>
<organism evidence="3 4">
    <name type="scientific">Nocardioides mangrovicus</name>
    <dbReference type="NCBI Taxonomy" id="2478913"/>
    <lineage>
        <taxon>Bacteria</taxon>
        <taxon>Bacillati</taxon>
        <taxon>Actinomycetota</taxon>
        <taxon>Actinomycetes</taxon>
        <taxon>Propionibacteriales</taxon>
        <taxon>Nocardioidaceae</taxon>
        <taxon>Nocardioides</taxon>
    </lineage>
</organism>
<feature type="compositionally biased region" description="Acidic residues" evidence="1">
    <location>
        <begin position="142"/>
        <end position="152"/>
    </location>
</feature>
<keyword evidence="4" id="KW-1185">Reference proteome</keyword>
<keyword evidence="2" id="KW-0812">Transmembrane</keyword>
<dbReference type="AlphaFoldDB" id="A0A3L8P1L5"/>
<keyword evidence="2" id="KW-0472">Membrane</keyword>
<accession>A0A3L8P1L5</accession>
<proteinExistence type="predicted"/>
<sequence>MPRDRLPLTRADLPDALTPQTLRELPMSTLRRLARPDNGILTPEEQTAFDAMLHDVMRQAASRVSDRMHPEWATVREASRRGGTGRSPRVDAQLRRLAQRIDAQVDAAEALAPGVDWSFAGGDEEPDAPAVPETPAQPAPDDNTDDHADEDAGTISDLEDRLTEQVELVQVMSEIADVSKRTYALEQQRDLQSTRTVFFGFVVSVAVLVAGWAPIVAADDWTERWWVLGLTLATCVAAALVYALVRRWQQRHPAPETDE</sequence>
<name>A0A3L8P1L5_9ACTN</name>
<feature type="region of interest" description="Disordered" evidence="1">
    <location>
        <begin position="116"/>
        <end position="152"/>
    </location>
</feature>
<dbReference type="RefSeq" id="WP_121806148.1">
    <property type="nucleotide sequence ID" value="NZ_RDBE01000007.1"/>
</dbReference>
<dbReference type="Proteomes" id="UP000281708">
    <property type="component" value="Unassembled WGS sequence"/>
</dbReference>
<feature type="transmembrane region" description="Helical" evidence="2">
    <location>
        <begin position="197"/>
        <end position="218"/>
    </location>
</feature>
<gene>
    <name evidence="3" type="ORF">D9V37_10725</name>
</gene>
<dbReference type="EMBL" id="RDBE01000007">
    <property type="protein sequence ID" value="RLV49044.1"/>
    <property type="molecule type" value="Genomic_DNA"/>
</dbReference>
<evidence type="ECO:0000256" key="2">
    <source>
        <dbReference type="SAM" id="Phobius"/>
    </source>
</evidence>
<evidence type="ECO:0000313" key="4">
    <source>
        <dbReference type="Proteomes" id="UP000281708"/>
    </source>
</evidence>
<evidence type="ECO:0000313" key="3">
    <source>
        <dbReference type="EMBL" id="RLV49044.1"/>
    </source>
</evidence>
<comment type="caution">
    <text evidence="3">The sequence shown here is derived from an EMBL/GenBank/DDBJ whole genome shotgun (WGS) entry which is preliminary data.</text>
</comment>
<reference evidence="3 4" key="1">
    <citation type="submission" date="2018-10" db="EMBL/GenBank/DDBJ databases">
        <title>Marmoricola sp. 4Q3S-7 whole genome shotgun sequence.</title>
        <authorList>
            <person name="Li F."/>
        </authorList>
    </citation>
    <scope>NUCLEOTIDE SEQUENCE [LARGE SCALE GENOMIC DNA]</scope>
    <source>
        <strain evidence="3 4">4Q3S-7</strain>
    </source>
</reference>
<feature type="transmembrane region" description="Helical" evidence="2">
    <location>
        <begin position="224"/>
        <end position="245"/>
    </location>
</feature>
<dbReference type="OrthoDB" id="9974093at2"/>
<protein>
    <submittedName>
        <fullName evidence="3">Uncharacterized protein</fullName>
    </submittedName>
</protein>